<gene>
    <name evidence="9" type="ORF">Cboi02_000699300</name>
</gene>
<evidence type="ECO:0000256" key="5">
    <source>
        <dbReference type="ARBA" id="ARBA00023136"/>
    </source>
</evidence>
<comment type="subcellular location">
    <subcellularLocation>
        <location evidence="1 6">Endoplasmic reticulum membrane</location>
        <topology evidence="1 6">Multi-pass membrane protein</topology>
    </subcellularLocation>
</comment>
<dbReference type="AlphaFoldDB" id="A0A9W6T9D4"/>
<evidence type="ECO:0000256" key="6">
    <source>
        <dbReference type="RuleBase" id="RU363132"/>
    </source>
</evidence>
<accession>A0A9W6T9D4</accession>
<keyword evidence="2 6" id="KW-0812">Transmembrane</keyword>
<organism evidence="9 10">
    <name type="scientific">Candida boidinii</name>
    <name type="common">Yeast</name>
    <dbReference type="NCBI Taxonomy" id="5477"/>
    <lineage>
        <taxon>Eukaryota</taxon>
        <taxon>Fungi</taxon>
        <taxon>Dikarya</taxon>
        <taxon>Ascomycota</taxon>
        <taxon>Saccharomycotina</taxon>
        <taxon>Pichiomycetes</taxon>
        <taxon>Pichiales</taxon>
        <taxon>Pichiaceae</taxon>
        <taxon>Ogataea</taxon>
        <taxon>Ogataea/Candida clade</taxon>
    </lineage>
</organism>
<evidence type="ECO:0000313" key="9">
    <source>
        <dbReference type="EMBL" id="GME85624.1"/>
    </source>
</evidence>
<evidence type="ECO:0000256" key="2">
    <source>
        <dbReference type="ARBA" id="ARBA00022692"/>
    </source>
</evidence>
<feature type="transmembrane region" description="Helical" evidence="6">
    <location>
        <begin position="32"/>
        <end position="54"/>
    </location>
</feature>
<evidence type="ECO:0000256" key="3">
    <source>
        <dbReference type="ARBA" id="ARBA00022824"/>
    </source>
</evidence>
<feature type="region of interest" description="Disordered" evidence="7">
    <location>
        <begin position="227"/>
        <end position="251"/>
    </location>
</feature>
<reference evidence="9" key="1">
    <citation type="submission" date="2023-04" db="EMBL/GenBank/DDBJ databases">
        <title>Candida boidinii NBRC 10035.</title>
        <authorList>
            <person name="Ichikawa N."/>
            <person name="Sato H."/>
            <person name="Tonouchi N."/>
        </authorList>
    </citation>
    <scope>NUCLEOTIDE SEQUENCE</scope>
    <source>
        <strain evidence="9">NBRC 10035</strain>
    </source>
</reference>
<keyword evidence="5 6" id="KW-0472">Membrane</keyword>
<evidence type="ECO:0000256" key="7">
    <source>
        <dbReference type="SAM" id="MobiDB-lite"/>
    </source>
</evidence>
<dbReference type="InterPro" id="IPR003388">
    <property type="entry name" value="Reticulon"/>
</dbReference>
<dbReference type="GO" id="GO:0005789">
    <property type="term" value="C:endoplasmic reticulum membrane"/>
    <property type="evidence" value="ECO:0007669"/>
    <property type="project" value="UniProtKB-SubCell"/>
</dbReference>
<keyword evidence="3 6" id="KW-0256">Endoplasmic reticulum</keyword>
<comment type="caution">
    <text evidence="9">The sequence shown here is derived from an EMBL/GenBank/DDBJ whole genome shotgun (WGS) entry which is preliminary data.</text>
</comment>
<evidence type="ECO:0000313" key="10">
    <source>
        <dbReference type="Proteomes" id="UP001165120"/>
    </source>
</evidence>
<evidence type="ECO:0000256" key="1">
    <source>
        <dbReference type="ARBA" id="ARBA00004477"/>
    </source>
</evidence>
<protein>
    <recommendedName>
        <fullName evidence="6">Reticulon-like protein</fullName>
    </recommendedName>
</protein>
<feature type="domain" description="Reticulon" evidence="8">
    <location>
        <begin position="17"/>
        <end position="231"/>
    </location>
</feature>
<evidence type="ECO:0000256" key="4">
    <source>
        <dbReference type="ARBA" id="ARBA00022989"/>
    </source>
</evidence>
<feature type="transmembrane region" description="Helical" evidence="6">
    <location>
        <begin position="141"/>
        <end position="162"/>
    </location>
</feature>
<dbReference type="PROSITE" id="PS50845">
    <property type="entry name" value="RETICULON"/>
    <property type="match status" value="1"/>
</dbReference>
<evidence type="ECO:0000259" key="8">
    <source>
        <dbReference type="PROSITE" id="PS50845"/>
    </source>
</evidence>
<dbReference type="Pfam" id="PF02453">
    <property type="entry name" value="Reticulon"/>
    <property type="match status" value="1"/>
</dbReference>
<keyword evidence="4 6" id="KW-1133">Transmembrane helix</keyword>
<proteinExistence type="predicted"/>
<keyword evidence="10" id="KW-1185">Reference proteome</keyword>
<dbReference type="EMBL" id="BSXN01007955">
    <property type="protein sequence ID" value="GME85624.1"/>
    <property type="molecule type" value="Genomic_DNA"/>
</dbReference>
<sequence>MSGGKTCCGGACMTKSGCSLLTWKDPIISGRIFGALIGSLLFIKFFNIFTVFFYTSAVALAVSATAEYTGKVATGTGFITRFKPATVECLGKSADTYAAHIVTVLKKFEIEFQKLIYSANISNTLKAAGYSYVVYKLTTWFSIWTLVFTSVLVAFTVPPIYLKYQTEIDDAVVTYCKVAQDKAAEYQKIASEKATPYLKQAEIKLGPVGSFISSKLPVRTAGSTVGEEKAPLVPKTSATEPAPVEVEASKLDLPSVPKTKLDLDEQITEAVSTASEPLIEKKAELESSL</sequence>
<name>A0A9W6T9D4_CANBO</name>
<dbReference type="Proteomes" id="UP001165120">
    <property type="component" value="Unassembled WGS sequence"/>
</dbReference>